<reference evidence="3" key="1">
    <citation type="submission" date="2016-10" db="EMBL/GenBank/DDBJ databases">
        <authorList>
            <person name="Varghese N."/>
            <person name="Submissions S."/>
        </authorList>
    </citation>
    <scope>NUCLEOTIDE SEQUENCE [LARGE SCALE GENOMIC DNA]</scope>
    <source>
        <strain evidence="3">S9</strain>
    </source>
</reference>
<dbReference type="PANTHER" id="PTHR35531:SF1">
    <property type="entry name" value="INNER MEMBRANE PROTEIN YBCI-RELATED"/>
    <property type="match status" value="1"/>
</dbReference>
<feature type="transmembrane region" description="Helical" evidence="1">
    <location>
        <begin position="96"/>
        <end position="122"/>
    </location>
</feature>
<dbReference type="RefSeq" id="WP_093055203.1">
    <property type="nucleotide sequence ID" value="NZ_FOGT01000019.1"/>
</dbReference>
<dbReference type="Pfam" id="PF04307">
    <property type="entry name" value="YdjM"/>
    <property type="match status" value="1"/>
</dbReference>
<evidence type="ECO:0000313" key="3">
    <source>
        <dbReference type="Proteomes" id="UP000198571"/>
    </source>
</evidence>
<name>A0A1H9WUA8_9BACI</name>
<organism evidence="2 3">
    <name type="scientific">Salipaludibacillus aurantiacus</name>
    <dbReference type="NCBI Taxonomy" id="1601833"/>
    <lineage>
        <taxon>Bacteria</taxon>
        <taxon>Bacillati</taxon>
        <taxon>Bacillota</taxon>
        <taxon>Bacilli</taxon>
        <taxon>Bacillales</taxon>
        <taxon>Bacillaceae</taxon>
    </lineage>
</organism>
<dbReference type="PIRSF" id="PIRSF030780">
    <property type="entry name" value="Md_memb_hyd_prd"/>
    <property type="match status" value="1"/>
</dbReference>
<gene>
    <name evidence="2" type="ORF">SAMN05518684_11997</name>
</gene>
<feature type="transmembrane region" description="Helical" evidence="1">
    <location>
        <begin position="134"/>
        <end position="155"/>
    </location>
</feature>
<dbReference type="PANTHER" id="PTHR35531">
    <property type="entry name" value="INNER MEMBRANE PROTEIN YBCI-RELATED"/>
    <property type="match status" value="1"/>
</dbReference>
<keyword evidence="1" id="KW-0812">Transmembrane</keyword>
<dbReference type="EMBL" id="FOGT01000019">
    <property type="protein sequence ID" value="SES36963.1"/>
    <property type="molecule type" value="Genomic_DNA"/>
</dbReference>
<dbReference type="Proteomes" id="UP000198571">
    <property type="component" value="Unassembled WGS sequence"/>
</dbReference>
<dbReference type="InterPro" id="IPR007404">
    <property type="entry name" value="YdjM-like"/>
</dbReference>
<dbReference type="STRING" id="1601833.SAMN05518684_11997"/>
<keyword evidence="1" id="KW-1133">Transmembrane helix</keyword>
<dbReference type="OrthoDB" id="5459053at2"/>
<keyword evidence="1" id="KW-0472">Membrane</keyword>
<accession>A0A1H9WUA8</accession>
<feature type="transmembrane region" description="Helical" evidence="1">
    <location>
        <begin position="72"/>
        <end position="90"/>
    </location>
</feature>
<evidence type="ECO:0000256" key="1">
    <source>
        <dbReference type="SAM" id="Phobius"/>
    </source>
</evidence>
<evidence type="ECO:0000313" key="2">
    <source>
        <dbReference type="EMBL" id="SES36963.1"/>
    </source>
</evidence>
<dbReference type="AlphaFoldDB" id="A0A1H9WUA8"/>
<protein>
    <submittedName>
        <fullName evidence="2">Inner membrane protein</fullName>
    </submittedName>
</protein>
<keyword evidence="3" id="KW-1185">Reference proteome</keyword>
<sequence>MRYFTHITTSLSAVVLLGDAIPVNVDTTSTLAVSGLLLGSVLPDIDESRSWIGRRIPGLSSIAKTLFGGHRGLTHSGLILILMIAGTTHFSNEFLLGLFLGVILHILADFFSVGGIPLLYPFSKKRSQIALYRTGTWSEGVILVAGAAVLVNHLLPLF</sequence>
<proteinExistence type="predicted"/>
<dbReference type="InterPro" id="IPR016956">
    <property type="entry name" value="YdjM"/>
</dbReference>